<dbReference type="Proteomes" id="UP000243799">
    <property type="component" value="Unassembled WGS sequence"/>
</dbReference>
<proteinExistence type="predicted"/>
<reference evidence="3" key="1">
    <citation type="submission" date="2016-10" db="EMBL/GenBank/DDBJ databases">
        <authorList>
            <person name="Varghese N."/>
            <person name="Submissions S."/>
        </authorList>
    </citation>
    <scope>NUCLEOTIDE SEQUENCE [LARGE SCALE GENOMIC DNA]</scope>
    <source>
        <strain evidence="3">CGMCC 4.3568</strain>
    </source>
</reference>
<keyword evidence="1" id="KW-0472">Membrane</keyword>
<gene>
    <name evidence="2" type="ORF">SAMN05216266_101183</name>
</gene>
<keyword evidence="1" id="KW-1133">Transmembrane helix</keyword>
<dbReference type="AlphaFoldDB" id="A0A1I0VDP9"/>
<evidence type="ECO:0000313" key="2">
    <source>
        <dbReference type="EMBL" id="SFA74484.1"/>
    </source>
</evidence>
<dbReference type="InterPro" id="IPR046291">
    <property type="entry name" value="DUF6328"/>
</dbReference>
<keyword evidence="1" id="KW-0812">Transmembrane</keyword>
<feature type="transmembrane region" description="Helical" evidence="1">
    <location>
        <begin position="76"/>
        <end position="95"/>
    </location>
</feature>
<name>A0A1I0VDP9_9PSEU</name>
<feature type="transmembrane region" description="Helical" evidence="1">
    <location>
        <begin position="116"/>
        <end position="135"/>
    </location>
</feature>
<accession>A0A1I0VDP9</accession>
<evidence type="ECO:0008006" key="4">
    <source>
        <dbReference type="Google" id="ProtNLM"/>
    </source>
</evidence>
<feature type="transmembrane region" description="Helical" evidence="1">
    <location>
        <begin position="46"/>
        <end position="64"/>
    </location>
</feature>
<keyword evidence="3" id="KW-1185">Reference proteome</keyword>
<organism evidence="2 3">
    <name type="scientific">Amycolatopsis marina</name>
    <dbReference type="NCBI Taxonomy" id="490629"/>
    <lineage>
        <taxon>Bacteria</taxon>
        <taxon>Bacillati</taxon>
        <taxon>Actinomycetota</taxon>
        <taxon>Actinomycetes</taxon>
        <taxon>Pseudonocardiales</taxon>
        <taxon>Pseudonocardiaceae</taxon>
        <taxon>Amycolatopsis</taxon>
    </lineage>
</organism>
<sequence length="174" mass="18793">MGLSWWSRHWNGCEAITLSEADSESENEKLARNVNELLGELRVAQAGVQILFGFLLSVVFTGTFRDASGFEKSLHISAVLLTSVATALLTAPAAWHRVLFRGGRRWDILRAGNRSVLAGLACLAAAVTVTVALIAKVVFGIVAMVVLGPLVGVLFLVVWFIVPTRMLRHQPADG</sequence>
<dbReference type="STRING" id="490629.SAMN05216266_101183"/>
<dbReference type="Pfam" id="PF19853">
    <property type="entry name" value="DUF6328"/>
    <property type="match status" value="1"/>
</dbReference>
<evidence type="ECO:0000256" key="1">
    <source>
        <dbReference type="SAM" id="Phobius"/>
    </source>
</evidence>
<protein>
    <recommendedName>
        <fullName evidence="4">Integral membrane protein</fullName>
    </recommendedName>
</protein>
<feature type="transmembrane region" description="Helical" evidence="1">
    <location>
        <begin position="141"/>
        <end position="162"/>
    </location>
</feature>
<dbReference type="EMBL" id="FOKG01000001">
    <property type="protein sequence ID" value="SFA74484.1"/>
    <property type="molecule type" value="Genomic_DNA"/>
</dbReference>
<evidence type="ECO:0000313" key="3">
    <source>
        <dbReference type="Proteomes" id="UP000243799"/>
    </source>
</evidence>